<dbReference type="InterPro" id="IPR005828">
    <property type="entry name" value="MFS_sugar_transport-like"/>
</dbReference>
<keyword evidence="4 6" id="KW-0472">Membrane</keyword>
<comment type="caution">
    <text evidence="8">The sequence shown here is derived from an EMBL/GenBank/DDBJ whole genome shotgun (WGS) entry which is preliminary data.</text>
</comment>
<gene>
    <name evidence="8" type="ORF">APLA_LOCUS9461</name>
</gene>
<keyword evidence="9" id="KW-1185">Reference proteome</keyword>
<evidence type="ECO:0000313" key="9">
    <source>
        <dbReference type="Proteomes" id="UP000494106"/>
    </source>
</evidence>
<comment type="subcellular location">
    <subcellularLocation>
        <location evidence="1">Membrane</location>
        <topology evidence="1">Multi-pass membrane protein</topology>
    </subcellularLocation>
</comment>
<dbReference type="SUPFAM" id="SSF103473">
    <property type="entry name" value="MFS general substrate transporter"/>
    <property type="match status" value="1"/>
</dbReference>
<evidence type="ECO:0000256" key="1">
    <source>
        <dbReference type="ARBA" id="ARBA00004141"/>
    </source>
</evidence>
<proteinExistence type="predicted"/>
<sequence length="345" mass="38683">MRTSHACKPFGIIMIFITCESLSGTPFVTFWTIELLLELKSSFDVYTGNFFIAITRFLFCGVASVLLLRTPRKTMALISAGGVSVTCLSLAVFLNIEEEPSVFPQIFLMIYTAFASLGFYILPFLFMSELYPLQIRGTLTGISISIINVQKFIIAKCFPSLKDNFGIPNIMILSSVSSFICFVFLYIFLPETKGLTLREIEEHFNNHNSRRDSQRQLSSLHATFSNSQGRKRLGDVVRNFGRKSKDDKEFIQIYDSTSIISRESKESATLLTDGKQFRSITSIEKAELKQLQDGVENRTISIQTEEDTNNAESNVEASANIFDKTKKDENESDTSTGGPSTSKKA</sequence>
<dbReference type="PANTHER" id="PTHR48021">
    <property type="match status" value="1"/>
</dbReference>
<feature type="transmembrane region" description="Helical" evidence="6">
    <location>
        <begin position="75"/>
        <end position="96"/>
    </location>
</feature>
<keyword evidence="3 6" id="KW-1133">Transmembrane helix</keyword>
<dbReference type="OrthoDB" id="4142200at2759"/>
<reference evidence="8 9" key="1">
    <citation type="submission" date="2020-04" db="EMBL/GenBank/DDBJ databases">
        <authorList>
            <person name="Wallbank WR R."/>
            <person name="Pardo Diaz C."/>
            <person name="Kozak K."/>
            <person name="Martin S."/>
            <person name="Jiggins C."/>
            <person name="Moest M."/>
            <person name="Warren A I."/>
            <person name="Byers J.R.P. K."/>
            <person name="Montejo-Kovacevich G."/>
            <person name="Yen C E."/>
        </authorList>
    </citation>
    <scope>NUCLEOTIDE SEQUENCE [LARGE SCALE GENOMIC DNA]</scope>
</reference>
<feature type="compositionally biased region" description="Polar residues" evidence="5">
    <location>
        <begin position="333"/>
        <end position="345"/>
    </location>
</feature>
<dbReference type="GO" id="GO:0022857">
    <property type="term" value="F:transmembrane transporter activity"/>
    <property type="evidence" value="ECO:0007669"/>
    <property type="project" value="InterPro"/>
</dbReference>
<evidence type="ECO:0000256" key="6">
    <source>
        <dbReference type="SAM" id="Phobius"/>
    </source>
</evidence>
<dbReference type="InterPro" id="IPR050549">
    <property type="entry name" value="MFS_Trehalose_Transporter"/>
</dbReference>
<evidence type="ECO:0000256" key="2">
    <source>
        <dbReference type="ARBA" id="ARBA00022692"/>
    </source>
</evidence>
<dbReference type="Pfam" id="PF00083">
    <property type="entry name" value="Sugar_tr"/>
    <property type="match status" value="1"/>
</dbReference>
<feature type="domain" description="Major facilitator superfamily (MFS) profile" evidence="7">
    <location>
        <begin position="1"/>
        <end position="193"/>
    </location>
</feature>
<feature type="transmembrane region" description="Helical" evidence="6">
    <location>
        <begin position="138"/>
        <end position="155"/>
    </location>
</feature>
<evidence type="ECO:0000259" key="7">
    <source>
        <dbReference type="PROSITE" id="PS50850"/>
    </source>
</evidence>
<feature type="compositionally biased region" description="Low complexity" evidence="5">
    <location>
        <begin position="310"/>
        <end position="320"/>
    </location>
</feature>
<evidence type="ECO:0000256" key="4">
    <source>
        <dbReference type="ARBA" id="ARBA00023136"/>
    </source>
</evidence>
<dbReference type="PROSITE" id="PS50850">
    <property type="entry name" value="MFS"/>
    <property type="match status" value="1"/>
</dbReference>
<keyword evidence="2 6" id="KW-0812">Transmembrane</keyword>
<feature type="transmembrane region" description="Helical" evidence="6">
    <location>
        <begin position="45"/>
        <end position="68"/>
    </location>
</feature>
<name>A0A8S1AA50_ARCPL</name>
<evidence type="ECO:0000256" key="3">
    <source>
        <dbReference type="ARBA" id="ARBA00022989"/>
    </source>
</evidence>
<evidence type="ECO:0000256" key="5">
    <source>
        <dbReference type="SAM" id="MobiDB-lite"/>
    </source>
</evidence>
<feature type="transmembrane region" description="Helical" evidence="6">
    <location>
        <begin position="167"/>
        <end position="189"/>
    </location>
</feature>
<feature type="transmembrane region" description="Helical" evidence="6">
    <location>
        <begin position="102"/>
        <end position="126"/>
    </location>
</feature>
<dbReference type="Gene3D" id="1.20.1250.20">
    <property type="entry name" value="MFS general substrate transporter like domains"/>
    <property type="match status" value="1"/>
</dbReference>
<dbReference type="InterPro" id="IPR020846">
    <property type="entry name" value="MFS_dom"/>
</dbReference>
<feature type="region of interest" description="Disordered" evidence="5">
    <location>
        <begin position="304"/>
        <end position="345"/>
    </location>
</feature>
<dbReference type="EMBL" id="CADEBC010000519">
    <property type="protein sequence ID" value="CAB3243379.1"/>
    <property type="molecule type" value="Genomic_DNA"/>
</dbReference>
<dbReference type="AlphaFoldDB" id="A0A8S1AA50"/>
<accession>A0A8S1AA50</accession>
<dbReference type="PANTHER" id="PTHR48021:SF7">
    <property type="entry name" value="RH09188P"/>
    <property type="match status" value="1"/>
</dbReference>
<evidence type="ECO:0000313" key="8">
    <source>
        <dbReference type="EMBL" id="CAB3243379.1"/>
    </source>
</evidence>
<dbReference type="InterPro" id="IPR036259">
    <property type="entry name" value="MFS_trans_sf"/>
</dbReference>
<protein>
    <recommendedName>
        <fullName evidence="7">Major facilitator superfamily (MFS) profile domain-containing protein</fullName>
    </recommendedName>
</protein>
<dbReference type="GO" id="GO:0016020">
    <property type="term" value="C:membrane"/>
    <property type="evidence" value="ECO:0007669"/>
    <property type="project" value="UniProtKB-SubCell"/>
</dbReference>
<organism evidence="8 9">
    <name type="scientific">Arctia plantaginis</name>
    <name type="common">Wood tiger moth</name>
    <name type="synonym">Phalaena plantaginis</name>
    <dbReference type="NCBI Taxonomy" id="874455"/>
    <lineage>
        <taxon>Eukaryota</taxon>
        <taxon>Metazoa</taxon>
        <taxon>Ecdysozoa</taxon>
        <taxon>Arthropoda</taxon>
        <taxon>Hexapoda</taxon>
        <taxon>Insecta</taxon>
        <taxon>Pterygota</taxon>
        <taxon>Neoptera</taxon>
        <taxon>Endopterygota</taxon>
        <taxon>Lepidoptera</taxon>
        <taxon>Glossata</taxon>
        <taxon>Ditrysia</taxon>
        <taxon>Noctuoidea</taxon>
        <taxon>Erebidae</taxon>
        <taxon>Arctiinae</taxon>
        <taxon>Arctia</taxon>
    </lineage>
</organism>
<dbReference type="Proteomes" id="UP000494106">
    <property type="component" value="Unassembled WGS sequence"/>
</dbReference>
<feature type="transmembrane region" description="Helical" evidence="6">
    <location>
        <begin position="12"/>
        <end position="33"/>
    </location>
</feature>